<dbReference type="NCBIfam" id="TIGR00762">
    <property type="entry name" value="DegV"/>
    <property type="match status" value="1"/>
</dbReference>
<dbReference type="PROSITE" id="PS51482">
    <property type="entry name" value="DEGV"/>
    <property type="match status" value="1"/>
</dbReference>
<dbReference type="OrthoDB" id="9760324at2"/>
<dbReference type="Gene3D" id="1.25.40.340">
    <property type="match status" value="1"/>
</dbReference>
<dbReference type="InterPro" id="IPR033470">
    <property type="entry name" value="FakA-like_C"/>
</dbReference>
<evidence type="ECO:0000313" key="4">
    <source>
        <dbReference type="Proteomes" id="UP000198604"/>
    </source>
</evidence>
<dbReference type="GO" id="GO:0006071">
    <property type="term" value="P:glycerol metabolic process"/>
    <property type="evidence" value="ECO:0007669"/>
    <property type="project" value="InterPro"/>
</dbReference>
<evidence type="ECO:0000313" key="3">
    <source>
        <dbReference type="EMBL" id="CQR24182.1"/>
    </source>
</evidence>
<dbReference type="GO" id="GO:0008289">
    <property type="term" value="F:lipid binding"/>
    <property type="evidence" value="ECO:0007669"/>
    <property type="project" value="UniProtKB-KW"/>
</dbReference>
<dbReference type="EMBL" id="CTEN01000001">
    <property type="protein sequence ID" value="CQR24182.1"/>
    <property type="molecule type" value="Genomic_DNA"/>
</dbReference>
<dbReference type="Pfam" id="PF02734">
    <property type="entry name" value="Dak2"/>
    <property type="match status" value="1"/>
</dbReference>
<dbReference type="Pfam" id="PF21645">
    <property type="entry name" value="FakA-like_M"/>
    <property type="match status" value="1"/>
</dbReference>
<dbReference type="SMART" id="SM01121">
    <property type="entry name" value="Dak1_2"/>
    <property type="match status" value="1"/>
</dbReference>
<dbReference type="RefSeq" id="WP_093649875.1">
    <property type="nucleotide sequence ID" value="NZ_CTEN01000001.1"/>
</dbReference>
<dbReference type="SUPFAM" id="SSF82549">
    <property type="entry name" value="DAK1/DegV-like"/>
    <property type="match status" value="1"/>
</dbReference>
<name>A0A0E4H3W6_9STRE</name>
<dbReference type="PANTHER" id="PTHR33434:SF8">
    <property type="entry name" value="DEGV DOMAIN-CONTAINING PROTEIN SPR1019"/>
    <property type="match status" value="1"/>
</dbReference>
<dbReference type="SUPFAM" id="SSF101473">
    <property type="entry name" value="DhaL-like"/>
    <property type="match status" value="1"/>
</dbReference>
<gene>
    <name evidence="3" type="ORF">BN1356_00543</name>
</gene>
<dbReference type="InterPro" id="IPR003797">
    <property type="entry name" value="DegV"/>
</dbReference>
<evidence type="ECO:0000259" key="2">
    <source>
        <dbReference type="PROSITE" id="PS51480"/>
    </source>
</evidence>
<proteinExistence type="predicted"/>
<dbReference type="PANTHER" id="PTHR33434">
    <property type="entry name" value="DEGV DOMAIN-CONTAINING PROTEIN DR_1986-RELATED"/>
    <property type="match status" value="1"/>
</dbReference>
<dbReference type="InterPro" id="IPR050270">
    <property type="entry name" value="DegV_domain_contain"/>
</dbReference>
<dbReference type="GO" id="GO:0004371">
    <property type="term" value="F:glycerone kinase activity"/>
    <property type="evidence" value="ECO:0007669"/>
    <property type="project" value="InterPro"/>
</dbReference>
<evidence type="ECO:0000256" key="1">
    <source>
        <dbReference type="ARBA" id="ARBA00023121"/>
    </source>
</evidence>
<dbReference type="Proteomes" id="UP000198604">
    <property type="component" value="Unassembled WGS sequence"/>
</dbReference>
<dbReference type="InterPro" id="IPR043168">
    <property type="entry name" value="DegV_C"/>
</dbReference>
<reference evidence="4" key="1">
    <citation type="submission" date="2015-03" db="EMBL/GenBank/DDBJ databases">
        <authorList>
            <person name="Urmite Genomes"/>
        </authorList>
    </citation>
    <scope>NUCLEOTIDE SEQUENCE [LARGE SCALE GENOMIC DNA]</scope>
    <source>
        <strain evidence="4">FF10</strain>
    </source>
</reference>
<dbReference type="Gene3D" id="3.40.50.10170">
    <property type="match status" value="1"/>
</dbReference>
<dbReference type="Gene3D" id="3.30.1180.10">
    <property type="match status" value="1"/>
</dbReference>
<dbReference type="STRING" id="1608583.BN1356_00543"/>
<dbReference type="SMART" id="SM01120">
    <property type="entry name" value="Dak2"/>
    <property type="match status" value="1"/>
</dbReference>
<dbReference type="Pfam" id="PF02645">
    <property type="entry name" value="DegV"/>
    <property type="match status" value="1"/>
</dbReference>
<organism evidence="3 4">
    <name type="scientific">Streptococcus varani</name>
    <dbReference type="NCBI Taxonomy" id="1608583"/>
    <lineage>
        <taxon>Bacteria</taxon>
        <taxon>Bacillati</taxon>
        <taxon>Bacillota</taxon>
        <taxon>Bacilli</taxon>
        <taxon>Lactobacillales</taxon>
        <taxon>Streptococcaceae</taxon>
        <taxon>Streptococcus</taxon>
    </lineage>
</organism>
<dbReference type="InterPro" id="IPR036117">
    <property type="entry name" value="DhaL_dom_sf"/>
</dbReference>
<dbReference type="PROSITE" id="PS51480">
    <property type="entry name" value="DHAL"/>
    <property type="match status" value="1"/>
</dbReference>
<protein>
    <submittedName>
        <fullName evidence="3">DegV family protein</fullName>
    </submittedName>
</protein>
<accession>A0A0E4H3W6</accession>
<keyword evidence="4" id="KW-1185">Reference proteome</keyword>
<keyword evidence="1" id="KW-0446">Lipid-binding</keyword>
<sequence>MVGISKTDLDGLDLYTAFLSGGGAIVSHRKELNNINVFPIADGDTGNNLAHTMLAIQEQAQAHQYSKTSLLSLADASLMGARGNSGIIFSQFINGLADQAPDQEQVNPKDFALLVKKASTYARDALSKPVEGTIITVIEQWSSALFEFANENLDFAPLLKHGLSVARQELKETTQKNKILQKANVLDAGALGFLYFLEAFTQSIITGESELQMETSSPQAKKEDSAPEHEAFDPRFRYCVEAIVQDLTISKEALKERLKKLGNSLIIAGTEKKIRLHIHTSQPEKLFFQLKDWGHILFQKADDMQRQFESIYKRRHPIAIVTDSIADIPQDFIDAHQIHLLPLNLIIDGVNYLDKITMTPQYFYQLMDELENYPSSSQPTIKEAEKVLRDLADHYQSIIVITVSSQMSGTYETLVKASQTTDLKEHQIAILDSKLNSGAQGLIVKKAADLLEKSYSFEEIIPKLEETVAKTSIYVSVQTLEYMIKSGRIGKAQAFAANLINLKPVVSINEQGQGIVIGKALSLKANTKKIQDLVKAKLENHQIESYAIVHANGGKRVAKFESYYTNLLGMSPDYVMEISPIVAMSAGLGSIAIALTLA</sequence>
<feature type="domain" description="DhaL" evidence="2">
    <location>
        <begin position="12"/>
        <end position="202"/>
    </location>
</feature>
<dbReference type="AlphaFoldDB" id="A0A0E4H3W6"/>
<dbReference type="InterPro" id="IPR004007">
    <property type="entry name" value="DhaL_dom"/>
</dbReference>
<dbReference type="InterPro" id="IPR048394">
    <property type="entry name" value="FakA-like_M"/>
</dbReference>